<sequence>MFMPKTTELLNNTLQSPNCVLMLASVLC</sequence>
<dbReference type="AlphaFoldDB" id="A0A0E9U7B0"/>
<evidence type="ECO:0000313" key="1">
    <source>
        <dbReference type="EMBL" id="JAH60828.1"/>
    </source>
</evidence>
<accession>A0A0E9U7B0</accession>
<name>A0A0E9U7B0_ANGAN</name>
<dbReference type="EMBL" id="GBXM01047749">
    <property type="protein sequence ID" value="JAH60828.1"/>
    <property type="molecule type" value="Transcribed_RNA"/>
</dbReference>
<protein>
    <submittedName>
        <fullName evidence="1">Uncharacterized protein</fullName>
    </submittedName>
</protein>
<proteinExistence type="predicted"/>
<reference evidence="1" key="1">
    <citation type="submission" date="2014-11" db="EMBL/GenBank/DDBJ databases">
        <authorList>
            <person name="Amaro Gonzalez C."/>
        </authorList>
    </citation>
    <scope>NUCLEOTIDE SEQUENCE</scope>
</reference>
<reference evidence="1" key="2">
    <citation type="journal article" date="2015" name="Fish Shellfish Immunol.">
        <title>Early steps in the European eel (Anguilla anguilla)-Vibrio vulnificus interaction in the gills: Role of the RtxA13 toxin.</title>
        <authorList>
            <person name="Callol A."/>
            <person name="Pajuelo D."/>
            <person name="Ebbesson L."/>
            <person name="Teles M."/>
            <person name="MacKenzie S."/>
            <person name="Amaro C."/>
        </authorList>
    </citation>
    <scope>NUCLEOTIDE SEQUENCE</scope>
</reference>
<organism evidence="1">
    <name type="scientific">Anguilla anguilla</name>
    <name type="common">European freshwater eel</name>
    <name type="synonym">Muraena anguilla</name>
    <dbReference type="NCBI Taxonomy" id="7936"/>
    <lineage>
        <taxon>Eukaryota</taxon>
        <taxon>Metazoa</taxon>
        <taxon>Chordata</taxon>
        <taxon>Craniata</taxon>
        <taxon>Vertebrata</taxon>
        <taxon>Euteleostomi</taxon>
        <taxon>Actinopterygii</taxon>
        <taxon>Neopterygii</taxon>
        <taxon>Teleostei</taxon>
        <taxon>Anguilliformes</taxon>
        <taxon>Anguillidae</taxon>
        <taxon>Anguilla</taxon>
    </lineage>
</organism>